<gene>
    <name evidence="1" type="ORF">NDU88_003229</name>
</gene>
<feature type="non-terminal residue" evidence="1">
    <location>
        <position position="68"/>
    </location>
</feature>
<dbReference type="EMBL" id="JANPWB010000014">
    <property type="protein sequence ID" value="KAJ1098113.1"/>
    <property type="molecule type" value="Genomic_DNA"/>
</dbReference>
<organism evidence="1 2">
    <name type="scientific">Pleurodeles waltl</name>
    <name type="common">Iberian ribbed newt</name>
    <dbReference type="NCBI Taxonomy" id="8319"/>
    <lineage>
        <taxon>Eukaryota</taxon>
        <taxon>Metazoa</taxon>
        <taxon>Chordata</taxon>
        <taxon>Craniata</taxon>
        <taxon>Vertebrata</taxon>
        <taxon>Euteleostomi</taxon>
        <taxon>Amphibia</taxon>
        <taxon>Batrachia</taxon>
        <taxon>Caudata</taxon>
        <taxon>Salamandroidea</taxon>
        <taxon>Salamandridae</taxon>
        <taxon>Pleurodelinae</taxon>
        <taxon>Pleurodeles</taxon>
    </lineage>
</organism>
<evidence type="ECO:0000313" key="1">
    <source>
        <dbReference type="EMBL" id="KAJ1098113.1"/>
    </source>
</evidence>
<dbReference type="Proteomes" id="UP001066276">
    <property type="component" value="Chromosome 10"/>
</dbReference>
<feature type="non-terminal residue" evidence="1">
    <location>
        <position position="1"/>
    </location>
</feature>
<keyword evidence="2" id="KW-1185">Reference proteome</keyword>
<dbReference type="AlphaFoldDB" id="A0AAV7MAF0"/>
<comment type="caution">
    <text evidence="1">The sequence shown here is derived from an EMBL/GenBank/DDBJ whole genome shotgun (WGS) entry which is preliminary data.</text>
</comment>
<proteinExistence type="predicted"/>
<protein>
    <submittedName>
        <fullName evidence="1">Uncharacterized protein</fullName>
    </submittedName>
</protein>
<reference evidence="1" key="1">
    <citation type="journal article" date="2022" name="bioRxiv">
        <title>Sequencing and chromosome-scale assembly of the giantPleurodeles waltlgenome.</title>
        <authorList>
            <person name="Brown T."/>
            <person name="Elewa A."/>
            <person name="Iarovenko S."/>
            <person name="Subramanian E."/>
            <person name="Araus A.J."/>
            <person name="Petzold A."/>
            <person name="Susuki M."/>
            <person name="Suzuki K.-i.T."/>
            <person name="Hayashi T."/>
            <person name="Toyoda A."/>
            <person name="Oliveira C."/>
            <person name="Osipova E."/>
            <person name="Leigh N.D."/>
            <person name="Simon A."/>
            <person name="Yun M.H."/>
        </authorList>
    </citation>
    <scope>NUCLEOTIDE SEQUENCE</scope>
    <source>
        <strain evidence="1">20211129_DDA</strain>
        <tissue evidence="1">Liver</tissue>
    </source>
</reference>
<sequence>LFHASPDSLFQICVPFVSSAPDPLSPICFQMSISSIRYCIRTIEDWIAQCCFKLDPFKTDLLLASHFL</sequence>
<evidence type="ECO:0000313" key="2">
    <source>
        <dbReference type="Proteomes" id="UP001066276"/>
    </source>
</evidence>
<accession>A0AAV7MAF0</accession>
<name>A0AAV7MAF0_PLEWA</name>